<feature type="region of interest" description="Disordered" evidence="5">
    <location>
        <begin position="64"/>
        <end position="91"/>
    </location>
</feature>
<dbReference type="OrthoDB" id="343448at2759"/>
<evidence type="ECO:0000256" key="3">
    <source>
        <dbReference type="ARBA" id="ARBA00023163"/>
    </source>
</evidence>
<keyword evidence="3" id="KW-0804">Transcription</keyword>
<dbReference type="RefSeq" id="XP_012766949.1">
    <property type="nucleotide sequence ID" value="XM_012911495.1"/>
</dbReference>
<proteinExistence type="inferred from homology"/>
<evidence type="ECO:0000256" key="5">
    <source>
        <dbReference type="SAM" id="MobiDB-lite"/>
    </source>
</evidence>
<comment type="similarity">
    <text evidence="2">Belongs to the TFIIA subunit 1 family.</text>
</comment>
<dbReference type="SUPFAM" id="SSF50784">
    <property type="entry name" value="Transcription factor IIA (TFIIA), beta-barrel domain"/>
    <property type="match status" value="1"/>
</dbReference>
<accession>A0A061D2D4</accession>
<feature type="compositionally biased region" description="Acidic residues" evidence="5">
    <location>
        <begin position="77"/>
        <end position="88"/>
    </location>
</feature>
<evidence type="ECO:0000313" key="6">
    <source>
        <dbReference type="EMBL" id="CDR94763.1"/>
    </source>
</evidence>
<evidence type="ECO:0000256" key="2">
    <source>
        <dbReference type="ARBA" id="ARBA00010059"/>
    </source>
</evidence>
<dbReference type="InterPro" id="IPR009088">
    <property type="entry name" value="TFIIA_b-brl"/>
</dbReference>
<dbReference type="GO" id="GO:0005672">
    <property type="term" value="C:transcription factor TFIIA complex"/>
    <property type="evidence" value="ECO:0007669"/>
    <property type="project" value="InterPro"/>
</dbReference>
<dbReference type="Pfam" id="PF03153">
    <property type="entry name" value="TFIIA"/>
    <property type="match status" value="1"/>
</dbReference>
<keyword evidence="4" id="KW-0539">Nucleus</keyword>
<keyword evidence="6" id="KW-0240">DNA-directed RNA polymerase</keyword>
<feature type="region of interest" description="Disordered" evidence="5">
    <location>
        <begin position="104"/>
        <end position="143"/>
    </location>
</feature>
<evidence type="ECO:0000256" key="4">
    <source>
        <dbReference type="ARBA" id="ARBA00023242"/>
    </source>
</evidence>
<dbReference type="OMA" id="CGRRNAN"/>
<dbReference type="GO" id="GO:0006367">
    <property type="term" value="P:transcription initiation at RNA polymerase II promoter"/>
    <property type="evidence" value="ECO:0007669"/>
    <property type="project" value="InterPro"/>
</dbReference>
<dbReference type="InterPro" id="IPR004855">
    <property type="entry name" value="TFIIA_asu/bsu"/>
</dbReference>
<dbReference type="Gene3D" id="2.30.18.10">
    <property type="entry name" value="Transcription factor IIA (TFIIA), beta-barrel domain"/>
    <property type="match status" value="1"/>
</dbReference>
<dbReference type="KEGG" id="bbig:BBBOND_0110610"/>
<comment type="subcellular location">
    <subcellularLocation>
        <location evidence="1">Nucleus</location>
    </subcellularLocation>
</comment>
<dbReference type="Proteomes" id="UP000033188">
    <property type="component" value="Chromosome 1"/>
</dbReference>
<gene>
    <name evidence="6" type="ORF">BBBOND_0110610</name>
</gene>
<protein>
    <submittedName>
        <fullName evidence="6">DNA-directed RNA polymerase II large subunit, putative</fullName>
    </submittedName>
</protein>
<evidence type="ECO:0000256" key="1">
    <source>
        <dbReference type="ARBA" id="ARBA00004123"/>
    </source>
</evidence>
<evidence type="ECO:0000313" key="7">
    <source>
        <dbReference type="Proteomes" id="UP000033188"/>
    </source>
</evidence>
<feature type="compositionally biased region" description="Low complexity" evidence="5">
    <location>
        <begin position="113"/>
        <end position="124"/>
    </location>
</feature>
<sequence length="196" mass="21669">MVRQQSSAVAISLDKLNEQIIEATIEKCASFTNNRILGAIKQKWTEVLRQRLDAVNRGEHVTHIDTYSTAQQQPAPEDSDNDFDDAEVESAQGAEILEKAAAAKADLVEPQRAEPAQAEQPAADNADDDLSISDVSELDDQEPETKDLVIGVLDKLTRPSRKKSGAHVWKVKLKYGVLQVNGLEVPFEKLEGEFEF</sequence>
<keyword evidence="7" id="KW-1185">Reference proteome</keyword>
<dbReference type="GeneID" id="24563304"/>
<dbReference type="EMBL" id="LK391707">
    <property type="protein sequence ID" value="CDR94763.1"/>
    <property type="molecule type" value="Genomic_DNA"/>
</dbReference>
<feature type="compositionally biased region" description="Polar residues" evidence="5">
    <location>
        <begin position="65"/>
        <end position="74"/>
    </location>
</feature>
<organism evidence="6 7">
    <name type="scientific">Babesia bigemina</name>
    <dbReference type="NCBI Taxonomy" id="5866"/>
    <lineage>
        <taxon>Eukaryota</taxon>
        <taxon>Sar</taxon>
        <taxon>Alveolata</taxon>
        <taxon>Apicomplexa</taxon>
        <taxon>Aconoidasida</taxon>
        <taxon>Piroplasmida</taxon>
        <taxon>Babesiidae</taxon>
        <taxon>Babesia</taxon>
    </lineage>
</organism>
<reference evidence="7" key="1">
    <citation type="journal article" date="2014" name="Nucleic Acids Res.">
        <title>The evolutionary dynamics of variant antigen genes in Babesia reveal a history of genomic innovation underlying host-parasite interaction.</title>
        <authorList>
            <person name="Jackson A.P."/>
            <person name="Otto T.D."/>
            <person name="Darby A."/>
            <person name="Ramaprasad A."/>
            <person name="Xia D."/>
            <person name="Echaide I.E."/>
            <person name="Farber M."/>
            <person name="Gahlot S."/>
            <person name="Gamble J."/>
            <person name="Gupta D."/>
            <person name="Gupta Y."/>
            <person name="Jackson L."/>
            <person name="Malandrin L."/>
            <person name="Malas T.B."/>
            <person name="Moussa E."/>
            <person name="Nair M."/>
            <person name="Reid A.J."/>
            <person name="Sanders M."/>
            <person name="Sharma J."/>
            <person name="Tracey A."/>
            <person name="Quail M.A."/>
            <person name="Weir W."/>
            <person name="Wastling J.M."/>
            <person name="Hall N."/>
            <person name="Willadsen P."/>
            <person name="Lingelbach K."/>
            <person name="Shiels B."/>
            <person name="Tait A."/>
            <person name="Berriman M."/>
            <person name="Allred D.R."/>
            <person name="Pain A."/>
        </authorList>
    </citation>
    <scope>NUCLEOTIDE SEQUENCE [LARGE SCALE GENOMIC DNA]</scope>
    <source>
        <strain evidence="7">Bond</strain>
    </source>
</reference>
<feature type="compositionally biased region" description="Acidic residues" evidence="5">
    <location>
        <begin position="125"/>
        <end position="142"/>
    </location>
</feature>
<name>A0A061D2D4_BABBI</name>
<dbReference type="VEuPathDB" id="PiroplasmaDB:BBBOND_0110610"/>
<dbReference type="AlphaFoldDB" id="A0A061D2D4"/>
<dbReference type="STRING" id="5866.A0A061D2D4"/>